<comment type="caution">
    <text evidence="2">The sequence shown here is derived from an EMBL/GenBank/DDBJ whole genome shotgun (WGS) entry which is preliminary data.</text>
</comment>
<evidence type="ECO:0000313" key="3">
    <source>
        <dbReference type="Proteomes" id="UP000324222"/>
    </source>
</evidence>
<organism evidence="2 3">
    <name type="scientific">Portunus trituberculatus</name>
    <name type="common">Swimming crab</name>
    <name type="synonym">Neptunus trituberculatus</name>
    <dbReference type="NCBI Taxonomy" id="210409"/>
    <lineage>
        <taxon>Eukaryota</taxon>
        <taxon>Metazoa</taxon>
        <taxon>Ecdysozoa</taxon>
        <taxon>Arthropoda</taxon>
        <taxon>Crustacea</taxon>
        <taxon>Multicrustacea</taxon>
        <taxon>Malacostraca</taxon>
        <taxon>Eumalacostraca</taxon>
        <taxon>Eucarida</taxon>
        <taxon>Decapoda</taxon>
        <taxon>Pleocyemata</taxon>
        <taxon>Brachyura</taxon>
        <taxon>Eubrachyura</taxon>
        <taxon>Portunoidea</taxon>
        <taxon>Portunidae</taxon>
        <taxon>Portuninae</taxon>
        <taxon>Portunus</taxon>
    </lineage>
</organism>
<gene>
    <name evidence="2" type="ORF">E2C01_000651</name>
</gene>
<protein>
    <submittedName>
        <fullName evidence="2">Uncharacterized protein</fullName>
    </submittedName>
</protein>
<reference evidence="2 3" key="1">
    <citation type="submission" date="2019-05" db="EMBL/GenBank/DDBJ databases">
        <title>Another draft genome of Portunus trituberculatus and its Hox gene families provides insights of decapod evolution.</title>
        <authorList>
            <person name="Jeong J.-H."/>
            <person name="Song I."/>
            <person name="Kim S."/>
            <person name="Choi T."/>
            <person name="Kim D."/>
            <person name="Ryu S."/>
            <person name="Kim W."/>
        </authorList>
    </citation>
    <scope>NUCLEOTIDE SEQUENCE [LARGE SCALE GENOMIC DNA]</scope>
    <source>
        <tissue evidence="2">Muscle</tissue>
    </source>
</reference>
<keyword evidence="1" id="KW-0472">Membrane</keyword>
<proteinExistence type="predicted"/>
<sequence length="113" mass="12641">MPTEYYYYHHPASAPSVGLTNGLVHLGSQVVHIVVGNLKSTGVFRLHVSENHQQTAHQQHTHDNERDQIAVLLEVKHSSLLLVLLHWVVVHVVLVYRALLWVRVRVSGCGSVG</sequence>
<name>A0A5B7CFR0_PORTR</name>
<dbReference type="Proteomes" id="UP000324222">
    <property type="component" value="Unassembled WGS sequence"/>
</dbReference>
<feature type="transmembrane region" description="Helical" evidence="1">
    <location>
        <begin position="80"/>
        <end position="99"/>
    </location>
</feature>
<dbReference type="AlphaFoldDB" id="A0A5B7CFR0"/>
<dbReference type="EMBL" id="VSRR010000016">
    <property type="protein sequence ID" value="MPC08078.1"/>
    <property type="molecule type" value="Genomic_DNA"/>
</dbReference>
<evidence type="ECO:0000313" key="2">
    <source>
        <dbReference type="EMBL" id="MPC08078.1"/>
    </source>
</evidence>
<keyword evidence="1" id="KW-1133">Transmembrane helix</keyword>
<keyword evidence="1" id="KW-0812">Transmembrane</keyword>
<keyword evidence="3" id="KW-1185">Reference proteome</keyword>
<accession>A0A5B7CFR0</accession>
<evidence type="ECO:0000256" key="1">
    <source>
        <dbReference type="SAM" id="Phobius"/>
    </source>
</evidence>